<comment type="similarity">
    <text evidence="4">Belongs to the complex I NDUFS5 subunit family.</text>
</comment>
<dbReference type="Proteomes" id="UP000567179">
    <property type="component" value="Unassembled WGS sequence"/>
</dbReference>
<evidence type="ECO:0000313" key="17">
    <source>
        <dbReference type="EMBL" id="KAF5310731.1"/>
    </source>
</evidence>
<dbReference type="CDD" id="cd24141">
    <property type="entry name" value="NDUFS5-like"/>
    <property type="match status" value="1"/>
</dbReference>
<evidence type="ECO:0000256" key="1">
    <source>
        <dbReference type="ARBA" id="ARBA00003195"/>
    </source>
</evidence>
<evidence type="ECO:0000256" key="10">
    <source>
        <dbReference type="ARBA" id="ARBA00022982"/>
    </source>
</evidence>
<keyword evidence="12" id="KW-0472">Membrane</keyword>
<dbReference type="PANTHER" id="PTHR15224:SF1">
    <property type="entry name" value="NADH DEHYDROGENASE [UBIQUINONE] IRON-SULFUR PROTEIN 5"/>
    <property type="match status" value="1"/>
</dbReference>
<evidence type="ECO:0000256" key="5">
    <source>
        <dbReference type="ARBA" id="ARBA00011261"/>
    </source>
</evidence>
<evidence type="ECO:0000256" key="11">
    <source>
        <dbReference type="ARBA" id="ARBA00023128"/>
    </source>
</evidence>
<dbReference type="PANTHER" id="PTHR15224">
    <property type="entry name" value="NADH DEHYDROGENASE [UBIQUINONE] IRON-SULFUR PROTEIN 5"/>
    <property type="match status" value="1"/>
</dbReference>
<keyword evidence="10" id="KW-0249">Electron transport</keyword>
<dbReference type="EMBL" id="JAACJJ010000057">
    <property type="protein sequence ID" value="KAF5310731.1"/>
    <property type="molecule type" value="Genomic_DNA"/>
</dbReference>
<evidence type="ECO:0000256" key="12">
    <source>
        <dbReference type="ARBA" id="ARBA00023136"/>
    </source>
</evidence>
<keyword evidence="9" id="KW-0999">Mitochondrion inner membrane</keyword>
<reference evidence="17 18" key="1">
    <citation type="journal article" date="2020" name="ISME J.">
        <title>Uncovering the hidden diversity of litter-decomposition mechanisms in mushroom-forming fungi.</title>
        <authorList>
            <person name="Floudas D."/>
            <person name="Bentzer J."/>
            <person name="Ahren D."/>
            <person name="Johansson T."/>
            <person name="Persson P."/>
            <person name="Tunlid A."/>
        </authorList>
    </citation>
    <scope>NUCLEOTIDE SEQUENCE [LARGE SCALE GENOMIC DNA]</scope>
    <source>
        <strain evidence="17 18">CBS 101986</strain>
    </source>
</reference>
<sequence length="98" mass="10988">MASGFGWGGGRSKCFTQWQQFQKCYAQTDSPRECAPLSEDYLECLHGLKAMERATTVQAEYARQLEAQGKTIPRDSGGFVDLNLLKQDKDKGEEKKGH</sequence>
<gene>
    <name evidence="17" type="ORF">D9619_007898</name>
</gene>
<accession>A0A8H5ATP5</accession>
<keyword evidence="13 16" id="KW-1015">Disulfide bond</keyword>
<dbReference type="GO" id="GO:0032981">
    <property type="term" value="P:mitochondrial respiratory chain complex I assembly"/>
    <property type="evidence" value="ECO:0007669"/>
    <property type="project" value="TreeGrafter"/>
</dbReference>
<dbReference type="OrthoDB" id="9992197at2759"/>
<evidence type="ECO:0000256" key="16">
    <source>
        <dbReference type="PIRSR" id="PIRSR619342-50"/>
    </source>
</evidence>
<evidence type="ECO:0000256" key="8">
    <source>
        <dbReference type="ARBA" id="ARBA00022660"/>
    </source>
</evidence>
<dbReference type="PROSITE" id="PS51808">
    <property type="entry name" value="CHCH"/>
    <property type="match status" value="1"/>
</dbReference>
<name>A0A8H5ATP5_9AGAR</name>
<evidence type="ECO:0000256" key="13">
    <source>
        <dbReference type="ARBA" id="ARBA00023157"/>
    </source>
</evidence>
<comment type="subunit">
    <text evidence="5">Mammalian complex I is composed of 45 different subunits. This is a component of the iron-sulfur (IP) fragment of the enzyme.</text>
</comment>
<comment type="caution">
    <text evidence="17">The sequence shown here is derived from an EMBL/GenBank/DDBJ whole genome shotgun (WGS) entry which is preliminary data.</text>
</comment>
<dbReference type="InterPro" id="IPR019342">
    <property type="entry name" value="NADH_UbQ_OxRdtase_FeS-su5"/>
</dbReference>
<evidence type="ECO:0000256" key="6">
    <source>
        <dbReference type="ARBA" id="ARBA00013482"/>
    </source>
</evidence>
<organism evidence="17 18">
    <name type="scientific">Psilocybe cf. subviscida</name>
    <dbReference type="NCBI Taxonomy" id="2480587"/>
    <lineage>
        <taxon>Eukaryota</taxon>
        <taxon>Fungi</taxon>
        <taxon>Dikarya</taxon>
        <taxon>Basidiomycota</taxon>
        <taxon>Agaricomycotina</taxon>
        <taxon>Agaricomycetes</taxon>
        <taxon>Agaricomycetidae</taxon>
        <taxon>Agaricales</taxon>
        <taxon>Agaricineae</taxon>
        <taxon>Strophariaceae</taxon>
        <taxon>Psilocybe</taxon>
    </lineage>
</organism>
<evidence type="ECO:0000313" key="18">
    <source>
        <dbReference type="Proteomes" id="UP000567179"/>
    </source>
</evidence>
<keyword evidence="7" id="KW-0813">Transport</keyword>
<feature type="disulfide bond" evidence="16">
    <location>
        <begin position="24"/>
        <end position="34"/>
    </location>
</feature>
<comment type="subcellular location">
    <subcellularLocation>
        <location evidence="3">Mitochondrion inner membrane</location>
        <topology evidence="3">Peripheral membrane protein</topology>
    </subcellularLocation>
    <subcellularLocation>
        <location evidence="2">Mitochondrion intermembrane space</location>
    </subcellularLocation>
</comment>
<evidence type="ECO:0000256" key="15">
    <source>
        <dbReference type="ARBA" id="ARBA00032739"/>
    </source>
</evidence>
<proteinExistence type="inferred from homology"/>
<keyword evidence="11" id="KW-0496">Mitochondrion</keyword>
<keyword evidence="18" id="KW-1185">Reference proteome</keyword>
<evidence type="ECO:0000256" key="2">
    <source>
        <dbReference type="ARBA" id="ARBA00004569"/>
    </source>
</evidence>
<dbReference type="GO" id="GO:0005758">
    <property type="term" value="C:mitochondrial intermembrane space"/>
    <property type="evidence" value="ECO:0007669"/>
    <property type="project" value="UniProtKB-SubCell"/>
</dbReference>
<evidence type="ECO:0000256" key="7">
    <source>
        <dbReference type="ARBA" id="ARBA00022448"/>
    </source>
</evidence>
<evidence type="ECO:0000256" key="9">
    <source>
        <dbReference type="ARBA" id="ARBA00022792"/>
    </source>
</evidence>
<feature type="disulfide bond" evidence="16">
    <location>
        <begin position="14"/>
        <end position="44"/>
    </location>
</feature>
<comment type="function">
    <text evidence="1">Accessory subunit of the mitochondrial membrane respiratory chain NADH dehydrogenase (Complex I), that is believed not to be involved in catalysis. Complex I functions in the transfer of electrons from NADH to the respiratory chain. The immediate electron acceptor for the enzyme is believed to be ubiquinone.</text>
</comment>
<dbReference type="GO" id="GO:0005743">
    <property type="term" value="C:mitochondrial inner membrane"/>
    <property type="evidence" value="ECO:0007669"/>
    <property type="project" value="UniProtKB-SubCell"/>
</dbReference>
<evidence type="ECO:0000256" key="14">
    <source>
        <dbReference type="ARBA" id="ARBA00031222"/>
    </source>
</evidence>
<evidence type="ECO:0000256" key="4">
    <source>
        <dbReference type="ARBA" id="ARBA00007372"/>
    </source>
</evidence>
<evidence type="ECO:0000256" key="3">
    <source>
        <dbReference type="ARBA" id="ARBA00004637"/>
    </source>
</evidence>
<keyword evidence="8" id="KW-0679">Respiratory chain</keyword>
<protein>
    <recommendedName>
        <fullName evidence="6">NADH dehydrogenase [ubiquinone] iron-sulfur protein 5</fullName>
    </recommendedName>
    <alternativeName>
        <fullName evidence="14">Complex I-15 kDa</fullName>
    </alternativeName>
    <alternativeName>
        <fullName evidence="15">NADH-ubiquinone oxidoreductase 15 kDa subunit</fullName>
    </alternativeName>
</protein>
<dbReference type="AlphaFoldDB" id="A0A8H5ATP5"/>